<dbReference type="Proteomes" id="UP000789759">
    <property type="component" value="Unassembled WGS sequence"/>
</dbReference>
<evidence type="ECO:0000313" key="2">
    <source>
        <dbReference type="Proteomes" id="UP000789759"/>
    </source>
</evidence>
<protein>
    <submittedName>
        <fullName evidence="1">7480_t:CDS:1</fullName>
    </submittedName>
</protein>
<dbReference type="EMBL" id="CAJVQA010060769">
    <property type="protein sequence ID" value="CAG8828565.1"/>
    <property type="molecule type" value="Genomic_DNA"/>
</dbReference>
<gene>
    <name evidence="1" type="ORF">CPELLU_LOCUS20414</name>
</gene>
<comment type="caution">
    <text evidence="1">The sequence shown here is derived from an EMBL/GenBank/DDBJ whole genome shotgun (WGS) entry which is preliminary data.</text>
</comment>
<accession>A0A9N9KH80</accession>
<sequence length="82" mass="10073">KRAQLTKYLDYDYIIEDHKHEDIKIFNKFLVDKYEKDYIDRKVDKIRFLSLYKIVFVNPLLETTIDCKKNEIEKARNVLFNI</sequence>
<name>A0A9N9KH80_9GLOM</name>
<dbReference type="AlphaFoldDB" id="A0A9N9KH80"/>
<feature type="non-terminal residue" evidence="1">
    <location>
        <position position="1"/>
    </location>
</feature>
<reference evidence="1" key="1">
    <citation type="submission" date="2021-06" db="EMBL/GenBank/DDBJ databases">
        <authorList>
            <person name="Kallberg Y."/>
            <person name="Tangrot J."/>
            <person name="Rosling A."/>
        </authorList>
    </citation>
    <scope>NUCLEOTIDE SEQUENCE</scope>
    <source>
        <strain evidence="1">FL966</strain>
    </source>
</reference>
<organism evidence="1 2">
    <name type="scientific">Cetraspora pellucida</name>
    <dbReference type="NCBI Taxonomy" id="1433469"/>
    <lineage>
        <taxon>Eukaryota</taxon>
        <taxon>Fungi</taxon>
        <taxon>Fungi incertae sedis</taxon>
        <taxon>Mucoromycota</taxon>
        <taxon>Glomeromycotina</taxon>
        <taxon>Glomeromycetes</taxon>
        <taxon>Diversisporales</taxon>
        <taxon>Gigasporaceae</taxon>
        <taxon>Cetraspora</taxon>
    </lineage>
</organism>
<proteinExistence type="predicted"/>
<evidence type="ECO:0000313" key="1">
    <source>
        <dbReference type="EMBL" id="CAG8828565.1"/>
    </source>
</evidence>
<keyword evidence="2" id="KW-1185">Reference proteome</keyword>
<dbReference type="OrthoDB" id="2490111at2759"/>